<evidence type="ECO:0000313" key="1">
    <source>
        <dbReference type="EMBL" id="MFD1121848.1"/>
    </source>
</evidence>
<evidence type="ECO:0000313" key="2">
    <source>
        <dbReference type="Proteomes" id="UP001597206"/>
    </source>
</evidence>
<accession>A0ABW3P9I0</accession>
<organism evidence="1 2">
    <name type="scientific">Methylophilus flavus</name>
    <dbReference type="NCBI Taxonomy" id="640084"/>
    <lineage>
        <taxon>Bacteria</taxon>
        <taxon>Pseudomonadati</taxon>
        <taxon>Pseudomonadota</taxon>
        <taxon>Betaproteobacteria</taxon>
        <taxon>Nitrosomonadales</taxon>
        <taxon>Methylophilaceae</taxon>
        <taxon>Methylophilus</taxon>
    </lineage>
</organism>
<gene>
    <name evidence="1" type="ORF">ACFQ2T_04985</name>
</gene>
<comment type="caution">
    <text evidence="1">The sequence shown here is derived from an EMBL/GenBank/DDBJ whole genome shotgun (WGS) entry which is preliminary data.</text>
</comment>
<reference evidence="2" key="1">
    <citation type="journal article" date="2019" name="Int. J. Syst. Evol. Microbiol.">
        <title>The Global Catalogue of Microorganisms (GCM) 10K type strain sequencing project: providing services to taxonomists for standard genome sequencing and annotation.</title>
        <authorList>
            <consortium name="The Broad Institute Genomics Platform"/>
            <consortium name="The Broad Institute Genome Sequencing Center for Infectious Disease"/>
            <person name="Wu L."/>
            <person name="Ma J."/>
        </authorList>
    </citation>
    <scope>NUCLEOTIDE SEQUENCE [LARGE SCALE GENOMIC DNA]</scope>
    <source>
        <strain evidence="2">CCUG 58411</strain>
    </source>
</reference>
<dbReference type="Proteomes" id="UP001597206">
    <property type="component" value="Unassembled WGS sequence"/>
</dbReference>
<sequence length="96" mass="10543">MTKAEKNHLNRVAGLGCIVCLNLGYPNCPAEIHHLRYGVGAGQRSNHYNVIPLCPDHHRNGGHGVAFHAGKLAFEAKFGTERELWFQVNGLLKEAA</sequence>
<proteinExistence type="predicted"/>
<protein>
    <submittedName>
        <fullName evidence="1">Ref family recombination enhancement nuclease</fullName>
    </submittedName>
</protein>
<dbReference type="EMBL" id="JBHTLN010000001">
    <property type="protein sequence ID" value="MFD1121848.1"/>
    <property type="molecule type" value="Genomic_DNA"/>
</dbReference>
<dbReference type="InterPro" id="IPR031875">
    <property type="entry name" value="RecA_dep_nuc"/>
</dbReference>
<dbReference type="Gene3D" id="3.30.40.190">
    <property type="match status" value="1"/>
</dbReference>
<dbReference type="RefSeq" id="WP_379031326.1">
    <property type="nucleotide sequence ID" value="NZ_JBHTLN010000001.1"/>
</dbReference>
<keyword evidence="2" id="KW-1185">Reference proteome</keyword>
<dbReference type="Pfam" id="PF16786">
    <property type="entry name" value="RecA_dep_nuc"/>
    <property type="match status" value="1"/>
</dbReference>
<name>A0ABW3P9I0_9PROT</name>